<evidence type="ECO:0000313" key="2">
    <source>
        <dbReference type="Proteomes" id="UP000008460"/>
    </source>
</evidence>
<name>F4GYW7_CELFA</name>
<protein>
    <submittedName>
        <fullName evidence="1">Uncharacterized protein</fullName>
    </submittedName>
</protein>
<accession>F4GYW7</accession>
<dbReference type="Proteomes" id="UP000008460">
    <property type="component" value="Chromosome"/>
</dbReference>
<dbReference type="EMBL" id="CP002666">
    <property type="protein sequence ID" value="AEE45957.1"/>
    <property type="molecule type" value="Genomic_DNA"/>
</dbReference>
<reference evidence="1 2" key="1">
    <citation type="submission" date="2011-04" db="EMBL/GenBank/DDBJ databases">
        <title>Complete sequence of Cellulomonas fimi ATCC 484.</title>
        <authorList>
            <consortium name="US DOE Joint Genome Institute"/>
            <person name="Lucas S."/>
            <person name="Han J."/>
            <person name="Lapidus A."/>
            <person name="Cheng J.-F."/>
            <person name="Goodwin L."/>
            <person name="Pitluck S."/>
            <person name="Peters L."/>
            <person name="Chertkov O."/>
            <person name="Detter J.C."/>
            <person name="Han C."/>
            <person name="Tapia R."/>
            <person name="Land M."/>
            <person name="Hauser L."/>
            <person name="Kyrpides N."/>
            <person name="Ivanova N."/>
            <person name="Ovchinnikova G."/>
            <person name="Pagani I."/>
            <person name="Mead D."/>
            <person name="Brumm P."/>
            <person name="Woyke T."/>
        </authorList>
    </citation>
    <scope>NUCLEOTIDE SEQUENCE [LARGE SCALE GENOMIC DNA]</scope>
    <source>
        <strain evidence="2">ATCC 484 / DSM 20113 / JCM 1341 / NBRC 15513 / NCIMB 8980 / NCTC 7547</strain>
    </source>
</reference>
<dbReference type="InterPro" id="IPR012349">
    <property type="entry name" value="Split_barrel_FMN-bd"/>
</dbReference>
<sequence>MARPRPWYRIKRWMYRGGRPGRLAAAVNRAYGWLFARRWAPVPLAATLEVRGRRTGEPVTLPVVVADVDGVEHLVSMLGEHAGWVRNVRAAHGRAVLLRGGRRQDVRLVEVPVGRRGPVLRRYLAVAPGARPHVPVARDAPLADLERVAADFPVFRVEPDAPDAPDAPA</sequence>
<organism evidence="1 2">
    <name type="scientific">Cellulomonas fimi (strain ATCC 484 / DSM 20113 / JCM 1341 / CCUG 24087 / LMG 16345 / NBRC 15513 / NCIMB 8980 / NCTC 7547 / NRS-133)</name>
    <dbReference type="NCBI Taxonomy" id="590998"/>
    <lineage>
        <taxon>Bacteria</taxon>
        <taxon>Bacillati</taxon>
        <taxon>Actinomycetota</taxon>
        <taxon>Actinomycetes</taxon>
        <taxon>Micrococcales</taxon>
        <taxon>Cellulomonadaceae</taxon>
        <taxon>Cellulomonas</taxon>
    </lineage>
</organism>
<dbReference type="InterPro" id="IPR004378">
    <property type="entry name" value="F420H2_quin_Rdtase"/>
</dbReference>
<dbReference type="KEGG" id="cfi:Celf_1827"/>
<gene>
    <name evidence="1" type="ordered locus">Celf_1827</name>
</gene>
<keyword evidence="2" id="KW-1185">Reference proteome</keyword>
<evidence type="ECO:0000313" key="1">
    <source>
        <dbReference type="EMBL" id="AEE45957.1"/>
    </source>
</evidence>
<dbReference type="Gene3D" id="2.30.110.10">
    <property type="entry name" value="Electron Transport, Fmn-binding Protein, Chain A"/>
    <property type="match status" value="1"/>
</dbReference>
<dbReference type="GO" id="GO:0016491">
    <property type="term" value="F:oxidoreductase activity"/>
    <property type="evidence" value="ECO:0007669"/>
    <property type="project" value="InterPro"/>
</dbReference>
<dbReference type="eggNOG" id="ENOG50332R2">
    <property type="taxonomic scope" value="Bacteria"/>
</dbReference>
<dbReference type="RefSeq" id="WP_013770983.1">
    <property type="nucleotide sequence ID" value="NC_015514.1"/>
</dbReference>
<dbReference type="STRING" id="590998.Celf_1827"/>
<dbReference type="HOGENOM" id="CLU_119016_1_0_11"/>
<proteinExistence type="predicted"/>
<dbReference type="Pfam" id="PF04075">
    <property type="entry name" value="F420H2_quin_red"/>
    <property type="match status" value="1"/>
</dbReference>
<dbReference type="AlphaFoldDB" id="F4GYW7"/>